<sequence length="118" mass="13790">MNELKEGWEKENLEKTKKELNKHFKRKKEEEMFKEMEGKNQKGLFSVGKFEINADSVGCGGMNYKRVLRKTHRCGFCGEKTTRTTLKKIEIDGGYYRLKCLNCNAIMFTGKIGMKKHE</sequence>
<proteinExistence type="predicted"/>
<gene>
    <name evidence="1" type="ORF">LCGC14_1558690</name>
</gene>
<comment type="caution">
    <text evidence="1">The sequence shown here is derived from an EMBL/GenBank/DDBJ whole genome shotgun (WGS) entry which is preliminary data.</text>
</comment>
<accession>A0A0F9J974</accession>
<protein>
    <submittedName>
        <fullName evidence="1">Uncharacterized protein</fullName>
    </submittedName>
</protein>
<evidence type="ECO:0000313" key="1">
    <source>
        <dbReference type="EMBL" id="KKM47401.1"/>
    </source>
</evidence>
<reference evidence="1" key="1">
    <citation type="journal article" date="2015" name="Nature">
        <title>Complex archaea that bridge the gap between prokaryotes and eukaryotes.</title>
        <authorList>
            <person name="Spang A."/>
            <person name="Saw J.H."/>
            <person name="Jorgensen S.L."/>
            <person name="Zaremba-Niedzwiedzka K."/>
            <person name="Martijn J."/>
            <person name="Lind A.E."/>
            <person name="van Eijk R."/>
            <person name="Schleper C."/>
            <person name="Guy L."/>
            <person name="Ettema T.J."/>
        </authorList>
    </citation>
    <scope>NUCLEOTIDE SEQUENCE</scope>
</reference>
<dbReference type="EMBL" id="LAZR01012013">
    <property type="protein sequence ID" value="KKM47401.1"/>
    <property type="molecule type" value="Genomic_DNA"/>
</dbReference>
<dbReference type="AlphaFoldDB" id="A0A0F9J974"/>
<name>A0A0F9J974_9ZZZZ</name>
<organism evidence="1">
    <name type="scientific">marine sediment metagenome</name>
    <dbReference type="NCBI Taxonomy" id="412755"/>
    <lineage>
        <taxon>unclassified sequences</taxon>
        <taxon>metagenomes</taxon>
        <taxon>ecological metagenomes</taxon>
    </lineage>
</organism>